<name>A0A8X8KBR2_ACIFI</name>
<dbReference type="EC" id="5.3.1.16" evidence="6"/>
<dbReference type="InterPro" id="IPR006062">
    <property type="entry name" value="His_biosynth"/>
</dbReference>
<evidence type="ECO:0000313" key="6">
    <source>
        <dbReference type="EMBL" id="MBU2723488.1"/>
    </source>
</evidence>
<evidence type="ECO:0000256" key="4">
    <source>
        <dbReference type="ARBA" id="ARBA00029440"/>
    </source>
</evidence>
<dbReference type="GO" id="GO:0003949">
    <property type="term" value="F:1-(5-phosphoribosyl)-5-[(5-phosphoribosylamino)methylideneamino]imidazole-4-carboxamide isomerase activity"/>
    <property type="evidence" value="ECO:0007669"/>
    <property type="project" value="UniProtKB-EC"/>
</dbReference>
<dbReference type="Pfam" id="PF00977">
    <property type="entry name" value="His_biosynth"/>
    <property type="match status" value="1"/>
</dbReference>
<comment type="similarity">
    <text evidence="1 5">Belongs to the HisA/HisF family.</text>
</comment>
<dbReference type="AlphaFoldDB" id="A0A8X8KBR2"/>
<dbReference type="SUPFAM" id="SSF51366">
    <property type="entry name" value="Ribulose-phoshate binding barrel"/>
    <property type="match status" value="1"/>
</dbReference>
<sequence length="58" mass="6319">MLLIPAIDLKGGNCVRLRQGRMEDDTVFSDDPVATAQRWVEAGAKRLHIVDLDGAVQG</sequence>
<evidence type="ECO:0000256" key="5">
    <source>
        <dbReference type="RuleBase" id="RU003657"/>
    </source>
</evidence>
<evidence type="ECO:0000256" key="2">
    <source>
        <dbReference type="ARBA" id="ARBA00022605"/>
    </source>
</evidence>
<keyword evidence="6" id="KW-0413">Isomerase</keyword>
<dbReference type="InterPro" id="IPR013785">
    <property type="entry name" value="Aldolase_TIM"/>
</dbReference>
<keyword evidence="2 5" id="KW-0028">Amino-acid biosynthesis</keyword>
<dbReference type="RefSeq" id="WP_264318704.1">
    <property type="nucleotide sequence ID" value="NZ_JABBHS010000295.1"/>
</dbReference>
<dbReference type="GO" id="GO:0000105">
    <property type="term" value="P:L-histidine biosynthetic process"/>
    <property type="evidence" value="ECO:0007669"/>
    <property type="project" value="UniProtKB-KW"/>
</dbReference>
<dbReference type="InterPro" id="IPR011060">
    <property type="entry name" value="RibuloseP-bd_barrel"/>
</dbReference>
<dbReference type="Proteomes" id="UP000887300">
    <property type="component" value="Unassembled WGS sequence"/>
</dbReference>
<evidence type="ECO:0000256" key="1">
    <source>
        <dbReference type="ARBA" id="ARBA00009667"/>
    </source>
</evidence>
<proteinExistence type="inferred from homology"/>
<comment type="caution">
    <text evidence="6">The sequence shown here is derived from an EMBL/GenBank/DDBJ whole genome shotgun (WGS) entry which is preliminary data.</text>
</comment>
<reference evidence="6" key="1">
    <citation type="journal article" date="2021" name="ISME J.">
        <title>Genomic evolution of the class Acidithiobacillia: deep-branching Proteobacteria living in extreme acidic conditions.</title>
        <authorList>
            <person name="Moya-Beltran A."/>
            <person name="Beard S."/>
            <person name="Rojas-Villalobos C."/>
            <person name="Issotta F."/>
            <person name="Gallardo Y."/>
            <person name="Ulloa R."/>
            <person name="Giaveno A."/>
            <person name="Degli Esposti M."/>
            <person name="Johnson D.B."/>
            <person name="Quatrini R."/>
        </authorList>
    </citation>
    <scope>NUCLEOTIDE SEQUENCE</scope>
    <source>
        <strain evidence="6">DSM 583</strain>
    </source>
</reference>
<evidence type="ECO:0000313" key="7">
    <source>
        <dbReference type="Proteomes" id="UP000887300"/>
    </source>
</evidence>
<feature type="non-terminal residue" evidence="6">
    <location>
        <position position="58"/>
    </location>
</feature>
<organism evidence="6 7">
    <name type="scientific">Acidithiobacillus ferridurans</name>
    <dbReference type="NCBI Taxonomy" id="1232575"/>
    <lineage>
        <taxon>Bacteria</taxon>
        <taxon>Pseudomonadati</taxon>
        <taxon>Pseudomonadota</taxon>
        <taxon>Acidithiobacillia</taxon>
        <taxon>Acidithiobacillales</taxon>
        <taxon>Acidithiobacillaceae</taxon>
        <taxon>Acidithiobacillus</taxon>
    </lineage>
</organism>
<accession>A0A8X8KBR2</accession>
<gene>
    <name evidence="6" type="ORF">HF568_09825</name>
</gene>
<evidence type="ECO:0000256" key="3">
    <source>
        <dbReference type="ARBA" id="ARBA00023102"/>
    </source>
</evidence>
<comment type="pathway">
    <text evidence="4">Amino-acid biosynthesis.</text>
</comment>
<dbReference type="EMBL" id="JABBHS010000295">
    <property type="protein sequence ID" value="MBU2723488.1"/>
    <property type="molecule type" value="Genomic_DNA"/>
</dbReference>
<protein>
    <submittedName>
        <fullName evidence="6">1-(5-phosphoribosyl)-5-((5-phosphoribosylamino)methylideneamino)imidazole-4-carboxamide isomerase</fullName>
        <ecNumber evidence="6">5.3.1.16</ecNumber>
    </submittedName>
</protein>
<keyword evidence="3 5" id="KW-0368">Histidine biosynthesis</keyword>
<dbReference type="Gene3D" id="3.20.20.70">
    <property type="entry name" value="Aldolase class I"/>
    <property type="match status" value="1"/>
</dbReference>